<dbReference type="EMBL" id="BSFE01000012">
    <property type="protein sequence ID" value="GLK53597.1"/>
    <property type="molecule type" value="Genomic_DNA"/>
</dbReference>
<reference evidence="2" key="1">
    <citation type="journal article" date="2014" name="Int. J. Syst. Evol. Microbiol.">
        <title>Complete genome sequence of Corynebacterium casei LMG S-19264T (=DSM 44701T), isolated from a smear-ripened cheese.</title>
        <authorList>
            <consortium name="US DOE Joint Genome Institute (JGI-PGF)"/>
            <person name="Walter F."/>
            <person name="Albersmeier A."/>
            <person name="Kalinowski J."/>
            <person name="Ruckert C."/>
        </authorList>
    </citation>
    <scope>NUCLEOTIDE SEQUENCE</scope>
    <source>
        <strain evidence="2">VKM B-1513</strain>
    </source>
</reference>
<dbReference type="RefSeq" id="WP_271187941.1">
    <property type="nucleotide sequence ID" value="NZ_BSFE01000012.1"/>
</dbReference>
<keyword evidence="1" id="KW-1133">Transmembrane helix</keyword>
<keyword evidence="1" id="KW-0472">Membrane</keyword>
<evidence type="ECO:0000313" key="2">
    <source>
        <dbReference type="EMBL" id="GLK53597.1"/>
    </source>
</evidence>
<keyword evidence="3" id="KW-1185">Reference proteome</keyword>
<dbReference type="Proteomes" id="UP001143486">
    <property type="component" value="Unassembled WGS sequence"/>
</dbReference>
<evidence type="ECO:0000313" key="3">
    <source>
        <dbReference type="Proteomes" id="UP001143486"/>
    </source>
</evidence>
<proteinExistence type="predicted"/>
<keyword evidence="1" id="KW-0812">Transmembrane</keyword>
<accession>A0A9W6INH3</accession>
<feature type="transmembrane region" description="Helical" evidence="1">
    <location>
        <begin position="12"/>
        <end position="31"/>
    </location>
</feature>
<organism evidence="2 3">
    <name type="scientific">Maricaulis virginensis</name>
    <dbReference type="NCBI Taxonomy" id="144022"/>
    <lineage>
        <taxon>Bacteria</taxon>
        <taxon>Pseudomonadati</taxon>
        <taxon>Pseudomonadota</taxon>
        <taxon>Alphaproteobacteria</taxon>
        <taxon>Maricaulales</taxon>
        <taxon>Maricaulaceae</taxon>
        <taxon>Maricaulis</taxon>
    </lineage>
</organism>
<feature type="transmembrane region" description="Helical" evidence="1">
    <location>
        <begin position="37"/>
        <end position="56"/>
    </location>
</feature>
<protein>
    <submittedName>
        <fullName evidence="2">Uncharacterized protein</fullName>
    </submittedName>
</protein>
<dbReference type="AlphaFoldDB" id="A0A9W6INH3"/>
<evidence type="ECO:0000256" key="1">
    <source>
        <dbReference type="SAM" id="Phobius"/>
    </source>
</evidence>
<gene>
    <name evidence="2" type="ORF">GCM10017621_31050</name>
</gene>
<sequence length="69" mass="7233">MSLSAWDAGHVRLAGVGIILFGLLAWIAIGALSGNLALSQIFTLLPATVAGGFLLARARRCENRTADRP</sequence>
<name>A0A9W6INH3_9PROT</name>
<comment type="caution">
    <text evidence="2">The sequence shown here is derived from an EMBL/GenBank/DDBJ whole genome shotgun (WGS) entry which is preliminary data.</text>
</comment>
<reference evidence="2" key="2">
    <citation type="submission" date="2023-01" db="EMBL/GenBank/DDBJ databases">
        <authorList>
            <person name="Sun Q."/>
            <person name="Evtushenko L."/>
        </authorList>
    </citation>
    <scope>NUCLEOTIDE SEQUENCE</scope>
    <source>
        <strain evidence="2">VKM B-1513</strain>
    </source>
</reference>